<evidence type="ECO:0000313" key="7">
    <source>
        <dbReference type="EMBL" id="RKO88974.1"/>
    </source>
</evidence>
<dbReference type="EMBL" id="KZ996369">
    <property type="protein sequence ID" value="RKO88974.1"/>
    <property type="molecule type" value="Genomic_DNA"/>
</dbReference>
<dbReference type="PANTHER" id="PTHR48056:SF81">
    <property type="entry name" value="RECEPTOR PROTEIN-TYROSINE KINASE CEPR1"/>
    <property type="match status" value="1"/>
</dbReference>
<dbReference type="OrthoDB" id="676979at2759"/>
<proteinExistence type="predicted"/>
<protein>
    <recommendedName>
        <fullName evidence="9">Leucine-rich repeat-containing N-terminal plant-type domain-containing protein</fullName>
    </recommendedName>
</protein>
<evidence type="ECO:0000256" key="4">
    <source>
        <dbReference type="ARBA" id="ARBA00022840"/>
    </source>
</evidence>
<evidence type="ECO:0008006" key="9">
    <source>
        <dbReference type="Google" id="ProtNLM"/>
    </source>
</evidence>
<evidence type="ECO:0000313" key="8">
    <source>
        <dbReference type="Proteomes" id="UP000269721"/>
    </source>
</evidence>
<dbReference type="Gene3D" id="3.80.10.10">
    <property type="entry name" value="Ribonuclease Inhibitor"/>
    <property type="match status" value="2"/>
</dbReference>
<reference evidence="8" key="1">
    <citation type="journal article" date="2018" name="Nat. Microbiol.">
        <title>Leveraging single-cell genomics to expand the fungal tree of life.</title>
        <authorList>
            <person name="Ahrendt S.R."/>
            <person name="Quandt C.A."/>
            <person name="Ciobanu D."/>
            <person name="Clum A."/>
            <person name="Salamov A."/>
            <person name="Andreopoulos B."/>
            <person name="Cheng J.F."/>
            <person name="Woyke T."/>
            <person name="Pelin A."/>
            <person name="Henrissat B."/>
            <person name="Reynolds N.K."/>
            <person name="Benny G.L."/>
            <person name="Smith M.E."/>
            <person name="James T.Y."/>
            <person name="Grigoriev I.V."/>
        </authorList>
    </citation>
    <scope>NUCLEOTIDE SEQUENCE [LARGE SCALE GENOMIC DNA]</scope>
</reference>
<dbReference type="Pfam" id="PF13855">
    <property type="entry name" value="LRR_8"/>
    <property type="match status" value="2"/>
</dbReference>
<evidence type="ECO:0000256" key="6">
    <source>
        <dbReference type="SAM" id="SignalP"/>
    </source>
</evidence>
<feature type="transmembrane region" description="Helical" evidence="5">
    <location>
        <begin position="344"/>
        <end position="367"/>
    </location>
</feature>
<keyword evidence="6" id="KW-0732">Signal</keyword>
<keyword evidence="5" id="KW-0472">Membrane</keyword>
<keyword evidence="3" id="KW-0547">Nucleotide-binding</keyword>
<dbReference type="InterPro" id="IPR023214">
    <property type="entry name" value="HAD_sf"/>
</dbReference>
<keyword evidence="2" id="KW-0677">Repeat</keyword>
<keyword evidence="1" id="KW-0433">Leucine-rich repeat</keyword>
<dbReference type="InterPro" id="IPR050647">
    <property type="entry name" value="Plant_LRR-RLKs"/>
</dbReference>
<feature type="signal peptide" evidence="6">
    <location>
        <begin position="1"/>
        <end position="23"/>
    </location>
</feature>
<dbReference type="InterPro" id="IPR032675">
    <property type="entry name" value="LRR_dom_sf"/>
</dbReference>
<sequence>MRLLRLILMFFLTFLMQIAPTTVQPQAVPLAGSCADLVNVLPPEWQTTLKITTPANATANPHWCCNTHICCGGTSDCYTPGMIIAIVFEGMQLNGSIPDGLRSMTSLQQIDLSINQLSGTIPDMFENLTKLQNLDLSLNQLSRTIPDMFENLTKLQVVPHRHYPGIALKVGKPVYGLTNLQSLLLNNNTLIGTIPDWIICREKELPIVPSFFCAESQMTLSFSISVAPENSGLSNNQFSGTIPESLGKLVNLSVLDLSNNQFSGSIPDRFRSLSKLYLLGLVGNQLSGPVPNLSKLSNLEVCFVDNRNSMCMPEYLRNIDETRACIGWMPLPACEETSYPLPTLVILGIAVGSIVSIVKLSLIMLSLNRGKTMPRKSIVTYTRESLKKYWSRPSYESTAVEVLRLGATLAGYAIFLLHQIATYTPAQSVALDTSKSAVQIPIIEIKGPKTKNVTQCIYQNEIRGASCGSRGAFGFLDDHAINIQNSLHNNRSEANPFYIANAMDQFATTADPTQEPNLNVSLVQITLTTDSSPNANDFHSQAVYTQSPRHSVHVLPGYINNVQFTTTTRQLLDESQTLARFHLFGIPLKNSTTISPSVDLIGKTDDNTTIIVIRPQGPLMRISTVNTDKATYTLLAAIWSFLGTLTAAVTVYSWLFVVGKLKPWGVVHELTIERRMKKLNLHDLMKDVDCEAPLTSSDSKPATSEEVALQENPSRLSTAVADCARDRVELFVFEQAVFFALMFACCFYYVNKSLWEQICCVIAKCCVVARDLAKLVPVDYRFAVGFPHHKRISRQYHDNVIKVDCIKFVDDEEHYWYFKYKRPKMSHPSMIIYDFDNVLFLWKVDEEERRAYIERLKKLLEFQKTKGIILAIASLSTQAAEIANQEGLYEYFHMIVQAKTRCQRPCRKAPMLEKIMSTYRTIDVKDIHFYNDQQYQ</sequence>
<dbReference type="InterPro" id="IPR003591">
    <property type="entry name" value="Leu-rich_rpt_typical-subtyp"/>
</dbReference>
<accession>A0A4P9W9A0</accession>
<organism evidence="7 8">
    <name type="scientific">Blyttiomyces helicus</name>
    <dbReference type="NCBI Taxonomy" id="388810"/>
    <lineage>
        <taxon>Eukaryota</taxon>
        <taxon>Fungi</taxon>
        <taxon>Fungi incertae sedis</taxon>
        <taxon>Chytridiomycota</taxon>
        <taxon>Chytridiomycota incertae sedis</taxon>
        <taxon>Chytridiomycetes</taxon>
        <taxon>Chytridiomycetes incertae sedis</taxon>
        <taxon>Blyttiomyces</taxon>
    </lineage>
</organism>
<dbReference type="PROSITE" id="PS51257">
    <property type="entry name" value="PROKAR_LIPOPROTEIN"/>
    <property type="match status" value="1"/>
</dbReference>
<dbReference type="InterPro" id="IPR001611">
    <property type="entry name" value="Leu-rich_rpt"/>
</dbReference>
<dbReference type="InterPro" id="IPR023198">
    <property type="entry name" value="PGP-like_dom2"/>
</dbReference>
<dbReference type="GO" id="GO:0033612">
    <property type="term" value="F:receptor serine/threonine kinase binding"/>
    <property type="evidence" value="ECO:0007669"/>
    <property type="project" value="TreeGrafter"/>
</dbReference>
<keyword evidence="4" id="KW-0067">ATP-binding</keyword>
<keyword evidence="5" id="KW-1133">Transmembrane helix</keyword>
<feature type="chain" id="PRO_5020271140" description="Leucine-rich repeat-containing N-terminal plant-type domain-containing protein" evidence="6">
    <location>
        <begin position="24"/>
        <end position="936"/>
    </location>
</feature>
<evidence type="ECO:0000256" key="2">
    <source>
        <dbReference type="ARBA" id="ARBA00022737"/>
    </source>
</evidence>
<feature type="non-terminal residue" evidence="7">
    <location>
        <position position="936"/>
    </location>
</feature>
<dbReference type="SUPFAM" id="SSF52058">
    <property type="entry name" value="L domain-like"/>
    <property type="match status" value="1"/>
</dbReference>
<evidence type="ECO:0000256" key="1">
    <source>
        <dbReference type="ARBA" id="ARBA00022614"/>
    </source>
</evidence>
<dbReference type="Pfam" id="PF00560">
    <property type="entry name" value="LRR_1"/>
    <property type="match status" value="1"/>
</dbReference>
<evidence type="ECO:0000256" key="3">
    <source>
        <dbReference type="ARBA" id="ARBA00022741"/>
    </source>
</evidence>
<dbReference type="Gene3D" id="3.40.50.1000">
    <property type="entry name" value="HAD superfamily/HAD-like"/>
    <property type="match status" value="1"/>
</dbReference>
<feature type="transmembrane region" description="Helical" evidence="5">
    <location>
        <begin position="630"/>
        <end position="655"/>
    </location>
</feature>
<dbReference type="SMART" id="SM00369">
    <property type="entry name" value="LRR_TYP"/>
    <property type="match status" value="4"/>
</dbReference>
<keyword evidence="8" id="KW-1185">Reference proteome</keyword>
<feature type="transmembrane region" description="Helical" evidence="5">
    <location>
        <begin position="730"/>
        <end position="750"/>
    </location>
</feature>
<keyword evidence="5" id="KW-0812">Transmembrane</keyword>
<gene>
    <name evidence="7" type="ORF">BDK51DRAFT_34899</name>
</gene>
<dbReference type="PANTHER" id="PTHR48056">
    <property type="entry name" value="LRR RECEPTOR-LIKE SERINE/THREONINE-PROTEIN KINASE-RELATED"/>
    <property type="match status" value="1"/>
</dbReference>
<dbReference type="Gene3D" id="1.10.150.240">
    <property type="entry name" value="Putative phosphatase, domain 2"/>
    <property type="match status" value="1"/>
</dbReference>
<dbReference type="Proteomes" id="UP000269721">
    <property type="component" value="Unassembled WGS sequence"/>
</dbReference>
<name>A0A4P9W9A0_9FUNG</name>
<evidence type="ECO:0000256" key="5">
    <source>
        <dbReference type="SAM" id="Phobius"/>
    </source>
</evidence>
<dbReference type="AlphaFoldDB" id="A0A4P9W9A0"/>
<dbReference type="FunFam" id="3.80.10.10:FF:000041">
    <property type="entry name" value="LRR receptor-like serine/threonine-protein kinase ERECTA"/>
    <property type="match status" value="1"/>
</dbReference>